<keyword evidence="3" id="KW-0012">Acyltransferase</keyword>
<organism evidence="5 6">
    <name type="scientific">Meganyctiphanes norvegica</name>
    <name type="common">Northern krill</name>
    <name type="synonym">Thysanopoda norvegica</name>
    <dbReference type="NCBI Taxonomy" id="48144"/>
    <lineage>
        <taxon>Eukaryota</taxon>
        <taxon>Metazoa</taxon>
        <taxon>Ecdysozoa</taxon>
        <taxon>Arthropoda</taxon>
        <taxon>Crustacea</taxon>
        <taxon>Multicrustacea</taxon>
        <taxon>Malacostraca</taxon>
        <taxon>Eumalacostraca</taxon>
        <taxon>Eucarida</taxon>
        <taxon>Euphausiacea</taxon>
        <taxon>Euphausiidae</taxon>
        <taxon>Meganyctiphanes</taxon>
    </lineage>
</organism>
<comment type="cofactor">
    <cofactor evidence="1">
        <name>(R)-lipoate</name>
        <dbReference type="ChEBI" id="CHEBI:83088"/>
    </cofactor>
</comment>
<feature type="non-terminal residue" evidence="5">
    <location>
        <position position="520"/>
    </location>
</feature>
<dbReference type="PANTHER" id="PTHR43178:SF5">
    <property type="entry name" value="LIPOAMIDE ACYLTRANSFERASE COMPONENT OF BRANCHED-CHAIN ALPHA-KETO ACID DEHYDROGENASE COMPLEX, MITOCHONDRIAL"/>
    <property type="match status" value="1"/>
</dbReference>
<feature type="domain" description="2-oxoacid dehydrogenase acyltransferase catalytic" evidence="4">
    <location>
        <begin position="288"/>
        <end position="515"/>
    </location>
</feature>
<dbReference type="EMBL" id="CAXKWB010017784">
    <property type="protein sequence ID" value="CAL4119822.1"/>
    <property type="molecule type" value="Genomic_DNA"/>
</dbReference>
<accession>A0AAV2R7L6</accession>
<name>A0AAV2R7L6_MEGNR</name>
<dbReference type="AlphaFoldDB" id="A0AAV2R7L6"/>
<evidence type="ECO:0000256" key="1">
    <source>
        <dbReference type="ARBA" id="ARBA00001938"/>
    </source>
</evidence>
<dbReference type="InterPro" id="IPR023213">
    <property type="entry name" value="CAT-like_dom_sf"/>
</dbReference>
<evidence type="ECO:0000259" key="4">
    <source>
        <dbReference type="Pfam" id="PF00198"/>
    </source>
</evidence>
<dbReference type="GO" id="GO:0031405">
    <property type="term" value="F:lipoic acid binding"/>
    <property type="evidence" value="ECO:0007669"/>
    <property type="project" value="TreeGrafter"/>
</dbReference>
<comment type="caution">
    <text evidence="5">The sequence shown here is derived from an EMBL/GenBank/DDBJ whole genome shotgun (WGS) entry which is preliminary data.</text>
</comment>
<gene>
    <name evidence="5" type="ORF">MNOR_LOCUS21789</name>
</gene>
<dbReference type="Gene3D" id="3.30.559.10">
    <property type="entry name" value="Chloramphenicol acetyltransferase-like domain"/>
    <property type="match status" value="1"/>
</dbReference>
<dbReference type="SUPFAM" id="SSF52777">
    <property type="entry name" value="CoA-dependent acyltransferases"/>
    <property type="match status" value="1"/>
</dbReference>
<keyword evidence="2" id="KW-0808">Transferase</keyword>
<evidence type="ECO:0000313" key="5">
    <source>
        <dbReference type="EMBL" id="CAL4119822.1"/>
    </source>
</evidence>
<dbReference type="PANTHER" id="PTHR43178">
    <property type="entry name" value="DIHYDROLIPOAMIDE ACETYLTRANSFERASE COMPONENT OF PYRUVATE DEHYDROGENASE COMPLEX"/>
    <property type="match status" value="1"/>
</dbReference>
<dbReference type="FunFam" id="3.30.559.10:FF:000027">
    <property type="entry name" value="Dihydrolipoamide acetyltransferase component of pyruvate dehydrogenase complex"/>
    <property type="match status" value="1"/>
</dbReference>
<sequence length="520" mass="56865">MAVDGIPQSPPLIPILLNYPYHGCKVRFLSHYVGILSTNHCGTSLHHSICLHFGVLALDFNSLQSHDLCCLSQRVIFLPAGKLKLDPYALSSLSNLLMSVITASALIFSTNPMATFEAKNCAVHVYQQSISLWSQWAGVAGSLFDTVLAARPSLGEDAVMSSSSSSESYPPLPQESIRLRGKNLARNFADSGTPDFKKYLGSPAKQSLLLYRISHQEIQTAIHNIKNIDQIRMSLDENKITCGIFVDLSKAFDTADHEILIGQPPKVSKPEAPTKSLPLSVPVVLGADKTEVIKGFKKAMVKSMEQSKKVPHFGYNDEIDMTTLAGLRKQLKEIAEQYGVRFSYMPFFIKAASMALVHYPVLNSSVDANCDNITYKASHNIGIAMDTSNGLAVPNIKGVQNLTLMEVAAEINRLQEAGSRGALKTQDITGGTFTLSNIGSIGGTYAKPVILMPEVAIGAIGKIQKLPRYNSSGEVYPAHIMQISWSADHRVIDGATMARFSNMWKDFLENPSTMVLHMKY</sequence>
<proteinExistence type="predicted"/>
<dbReference type="InterPro" id="IPR001078">
    <property type="entry name" value="2-oxoacid_DH_actylTfrase"/>
</dbReference>
<dbReference type="GO" id="GO:0016407">
    <property type="term" value="F:acetyltransferase activity"/>
    <property type="evidence" value="ECO:0007669"/>
    <property type="project" value="TreeGrafter"/>
</dbReference>
<evidence type="ECO:0000313" key="6">
    <source>
        <dbReference type="Proteomes" id="UP001497623"/>
    </source>
</evidence>
<evidence type="ECO:0000256" key="2">
    <source>
        <dbReference type="ARBA" id="ARBA00022679"/>
    </source>
</evidence>
<keyword evidence="6" id="KW-1185">Reference proteome</keyword>
<dbReference type="Proteomes" id="UP001497623">
    <property type="component" value="Unassembled WGS sequence"/>
</dbReference>
<dbReference type="InterPro" id="IPR050743">
    <property type="entry name" value="2-oxoacid_DH_E2_comp"/>
</dbReference>
<dbReference type="Pfam" id="PF00198">
    <property type="entry name" value="2-oxoacid_dh"/>
    <property type="match status" value="1"/>
</dbReference>
<reference evidence="5 6" key="1">
    <citation type="submission" date="2024-05" db="EMBL/GenBank/DDBJ databases">
        <authorList>
            <person name="Wallberg A."/>
        </authorList>
    </citation>
    <scope>NUCLEOTIDE SEQUENCE [LARGE SCALE GENOMIC DNA]</scope>
</reference>
<dbReference type="GO" id="GO:0005739">
    <property type="term" value="C:mitochondrion"/>
    <property type="evidence" value="ECO:0007669"/>
    <property type="project" value="TreeGrafter"/>
</dbReference>
<protein>
    <recommendedName>
        <fullName evidence="4">2-oxoacid dehydrogenase acyltransferase catalytic domain-containing protein</fullName>
    </recommendedName>
</protein>
<evidence type="ECO:0000256" key="3">
    <source>
        <dbReference type="ARBA" id="ARBA00023315"/>
    </source>
</evidence>